<keyword evidence="3" id="KW-1185">Reference proteome</keyword>
<keyword evidence="1" id="KW-0472">Membrane</keyword>
<keyword evidence="1" id="KW-1133">Transmembrane helix</keyword>
<dbReference type="Proteomes" id="UP000006094">
    <property type="component" value="Chromosome"/>
</dbReference>
<keyword evidence="1" id="KW-0812">Transmembrane</keyword>
<name>K0B0S8_GOTA9</name>
<dbReference type="EMBL" id="CP003326">
    <property type="protein sequence ID" value="AFS78520.1"/>
    <property type="molecule type" value="Genomic_DNA"/>
</dbReference>
<dbReference type="RefSeq" id="WP_014967656.1">
    <property type="nucleotide sequence ID" value="NC_018664.1"/>
</dbReference>
<accession>K0B0S8</accession>
<evidence type="ECO:0000256" key="1">
    <source>
        <dbReference type="SAM" id="Phobius"/>
    </source>
</evidence>
<gene>
    <name evidence="2" type="ordered locus">Curi_c15110</name>
</gene>
<dbReference type="HOGENOM" id="CLU_2033948_0_0_9"/>
<dbReference type="KEGG" id="cad:Curi_c15110"/>
<dbReference type="AlphaFoldDB" id="K0B0S8"/>
<proteinExistence type="predicted"/>
<reference evidence="2 3" key="1">
    <citation type="journal article" date="2012" name="PLoS ONE">
        <title>The purine-utilizing bacterium Clostridium acidurici 9a: a genome-guided metabolic reconsideration.</title>
        <authorList>
            <person name="Hartwich K."/>
            <person name="Poehlein A."/>
            <person name="Daniel R."/>
        </authorList>
    </citation>
    <scope>NUCLEOTIDE SEQUENCE [LARGE SCALE GENOMIC DNA]</scope>
    <source>
        <strain evidence="3">ATCC 7906 / DSM 604 / BCRC 14475 / CIP 104303 / KCTC 5404 / NCIMB 10678 / 9a</strain>
    </source>
</reference>
<sequence length="121" mass="14147">MNKLQSKNNDVDNTLAWTLAFLPIMIMILCLIYILIFDTNSISGKLLRFSIISINLSLCILDERKLKKLGYDTENLLLWILCFTPAYLFEREDILDQKRSYSIIHIIGWMVLIITSIIFFP</sequence>
<evidence type="ECO:0000313" key="3">
    <source>
        <dbReference type="Proteomes" id="UP000006094"/>
    </source>
</evidence>
<dbReference type="STRING" id="1128398.Curi_c15110"/>
<feature type="transmembrane region" description="Helical" evidence="1">
    <location>
        <begin position="101"/>
        <end position="120"/>
    </location>
</feature>
<evidence type="ECO:0000313" key="2">
    <source>
        <dbReference type="EMBL" id="AFS78520.1"/>
    </source>
</evidence>
<feature type="transmembrane region" description="Helical" evidence="1">
    <location>
        <begin position="15"/>
        <end position="36"/>
    </location>
</feature>
<organism evidence="2 3">
    <name type="scientific">Gottschalkia acidurici (strain ATCC 7906 / DSM 604 / BCRC 14475 / CIP 104303 / KCTC 5404 / NCIMB 10678 / 9a)</name>
    <name type="common">Clostridium acidurici</name>
    <dbReference type="NCBI Taxonomy" id="1128398"/>
    <lineage>
        <taxon>Bacteria</taxon>
        <taxon>Bacillati</taxon>
        <taxon>Bacillota</taxon>
        <taxon>Tissierellia</taxon>
        <taxon>Tissierellales</taxon>
        <taxon>Gottschalkiaceae</taxon>
        <taxon>Gottschalkia</taxon>
    </lineage>
</organism>
<protein>
    <submittedName>
        <fullName evidence="2">Uncharacterized protein</fullName>
    </submittedName>
</protein>